<sequence length="196" mass="20957">MPCDASPAAQTVELPEGWTLTLTPALNLTSLTLRDADECPREHGFHPGPLPSALADRQPVHRLTDIGDRELRASAEQLVVRHLERVATAQANADAFGAQFPDLVPLLAGLAGEVPGCRDRMDIDPDRLTVRLSLTTDAAGSGALLELVNSWLGPHGLKNTTDGLSMEFDGPSRGLAVTLDQVHATGFLSWLRERGA</sequence>
<protein>
    <submittedName>
        <fullName evidence="1">Uncharacterized protein</fullName>
    </submittedName>
</protein>
<proteinExistence type="predicted"/>
<evidence type="ECO:0000313" key="1">
    <source>
        <dbReference type="EMBL" id="KUN58870.1"/>
    </source>
</evidence>
<dbReference type="Proteomes" id="UP000053669">
    <property type="component" value="Unassembled WGS sequence"/>
</dbReference>
<evidence type="ECO:0000313" key="2">
    <source>
        <dbReference type="Proteomes" id="UP000053669"/>
    </source>
</evidence>
<name>A0A101RNS8_9ACTN</name>
<dbReference type="RefSeq" id="WP_059210632.1">
    <property type="nucleotide sequence ID" value="NZ_KQ948674.1"/>
</dbReference>
<accession>A0A101RNS8</accession>
<comment type="caution">
    <text evidence="1">The sequence shown here is derived from an EMBL/GenBank/DDBJ whole genome shotgun (WGS) entry which is preliminary data.</text>
</comment>
<gene>
    <name evidence="1" type="ORF">AQJ46_42105</name>
</gene>
<organism evidence="1 2">
    <name type="scientific">Streptomyces canus</name>
    <dbReference type="NCBI Taxonomy" id="58343"/>
    <lineage>
        <taxon>Bacteria</taxon>
        <taxon>Bacillati</taxon>
        <taxon>Actinomycetota</taxon>
        <taxon>Actinomycetes</taxon>
        <taxon>Kitasatosporales</taxon>
        <taxon>Streptomycetaceae</taxon>
        <taxon>Streptomyces</taxon>
        <taxon>Streptomyces aurantiacus group</taxon>
    </lineage>
</organism>
<reference evidence="1 2" key="1">
    <citation type="submission" date="2015-10" db="EMBL/GenBank/DDBJ databases">
        <title>Draft genome sequence of Streptomyces canus DSM 40017, type strain for the species Streptomyces canus.</title>
        <authorList>
            <person name="Ruckert C."/>
            <person name="Winkler A."/>
            <person name="Kalinowski J."/>
            <person name="Kampfer P."/>
            <person name="Glaeser S."/>
        </authorList>
    </citation>
    <scope>NUCLEOTIDE SEQUENCE [LARGE SCALE GENOMIC DNA]</scope>
    <source>
        <strain evidence="1 2">DSM 40017</strain>
    </source>
</reference>
<dbReference type="AlphaFoldDB" id="A0A101RNS8"/>
<dbReference type="EMBL" id="LMWU01000055">
    <property type="protein sequence ID" value="KUN58870.1"/>
    <property type="molecule type" value="Genomic_DNA"/>
</dbReference>